<evidence type="ECO:0000313" key="2">
    <source>
        <dbReference type="EMBL" id="GIY52648.1"/>
    </source>
</evidence>
<dbReference type="AlphaFoldDB" id="A0AAV4U4I1"/>
<feature type="compositionally biased region" description="Basic and acidic residues" evidence="1">
    <location>
        <begin position="61"/>
        <end position="71"/>
    </location>
</feature>
<keyword evidence="3" id="KW-1185">Reference proteome</keyword>
<sequence length="83" mass="9266">LDSLVAELGVPLAKLPIIEEELQTACAKYRARQNPTSRTKSNTSQQKTKNESDTEGFQKVNKHENLNHEIDEVQDQATDASTL</sequence>
<reference evidence="2 3" key="1">
    <citation type="submission" date="2021-06" db="EMBL/GenBank/DDBJ databases">
        <title>Caerostris darwini draft genome.</title>
        <authorList>
            <person name="Kono N."/>
            <person name="Arakawa K."/>
        </authorList>
    </citation>
    <scope>NUCLEOTIDE SEQUENCE [LARGE SCALE GENOMIC DNA]</scope>
</reference>
<feature type="region of interest" description="Disordered" evidence="1">
    <location>
        <begin position="29"/>
        <end position="83"/>
    </location>
</feature>
<feature type="non-terminal residue" evidence="2">
    <location>
        <position position="1"/>
    </location>
</feature>
<gene>
    <name evidence="2" type="ORF">CDAR_187701</name>
</gene>
<evidence type="ECO:0000313" key="3">
    <source>
        <dbReference type="Proteomes" id="UP001054837"/>
    </source>
</evidence>
<dbReference type="EMBL" id="BPLQ01010693">
    <property type="protein sequence ID" value="GIY52648.1"/>
    <property type="molecule type" value="Genomic_DNA"/>
</dbReference>
<dbReference type="Proteomes" id="UP001054837">
    <property type="component" value="Unassembled WGS sequence"/>
</dbReference>
<organism evidence="2 3">
    <name type="scientific">Caerostris darwini</name>
    <dbReference type="NCBI Taxonomy" id="1538125"/>
    <lineage>
        <taxon>Eukaryota</taxon>
        <taxon>Metazoa</taxon>
        <taxon>Ecdysozoa</taxon>
        <taxon>Arthropoda</taxon>
        <taxon>Chelicerata</taxon>
        <taxon>Arachnida</taxon>
        <taxon>Araneae</taxon>
        <taxon>Araneomorphae</taxon>
        <taxon>Entelegynae</taxon>
        <taxon>Araneoidea</taxon>
        <taxon>Araneidae</taxon>
        <taxon>Caerostris</taxon>
    </lineage>
</organism>
<name>A0AAV4U4I1_9ARAC</name>
<proteinExistence type="predicted"/>
<accession>A0AAV4U4I1</accession>
<comment type="caution">
    <text evidence="2">The sequence shown here is derived from an EMBL/GenBank/DDBJ whole genome shotgun (WGS) entry which is preliminary data.</text>
</comment>
<feature type="compositionally biased region" description="Polar residues" evidence="1">
    <location>
        <begin position="33"/>
        <end position="47"/>
    </location>
</feature>
<protein>
    <submittedName>
        <fullName evidence="2">Uncharacterized protein</fullName>
    </submittedName>
</protein>
<evidence type="ECO:0000256" key="1">
    <source>
        <dbReference type="SAM" id="MobiDB-lite"/>
    </source>
</evidence>